<comment type="caution">
    <text evidence="2">The sequence shown here is derived from an EMBL/GenBank/DDBJ whole genome shotgun (WGS) entry which is preliminary data.</text>
</comment>
<gene>
    <name evidence="2" type="ORF">COU11_00935</name>
</gene>
<feature type="transmembrane region" description="Helical" evidence="1">
    <location>
        <begin position="21"/>
        <end position="39"/>
    </location>
</feature>
<feature type="transmembrane region" description="Helical" evidence="1">
    <location>
        <begin position="65"/>
        <end position="89"/>
    </location>
</feature>
<dbReference type="AlphaFoldDB" id="A0A2H0ULK5"/>
<dbReference type="Proteomes" id="UP000229526">
    <property type="component" value="Unassembled WGS sequence"/>
</dbReference>
<accession>A0A2H0ULK5</accession>
<dbReference type="EMBL" id="PFBD01000008">
    <property type="protein sequence ID" value="PIR87299.1"/>
    <property type="molecule type" value="Genomic_DNA"/>
</dbReference>
<reference evidence="3" key="1">
    <citation type="submission" date="2017-09" db="EMBL/GenBank/DDBJ databases">
        <title>Depth-based differentiation of microbial function through sediment-hosted aquifers and enrichment of novel symbionts in the deep terrestrial subsurface.</title>
        <authorList>
            <person name="Probst A.J."/>
            <person name="Ladd B."/>
            <person name="Jarett J.K."/>
            <person name="Geller-Mcgrath D.E."/>
            <person name="Sieber C.M.K."/>
            <person name="Emerson J.B."/>
            <person name="Anantharaman K."/>
            <person name="Thomas B.C."/>
            <person name="Malmstrom R."/>
            <person name="Stieglmeier M."/>
            <person name="Klingl A."/>
            <person name="Woyke T."/>
            <person name="Ryan C.M."/>
            <person name="Banfield J.F."/>
        </authorList>
    </citation>
    <scope>NUCLEOTIDE SEQUENCE [LARGE SCALE GENOMIC DNA]</scope>
</reference>
<feature type="transmembrane region" description="Helical" evidence="1">
    <location>
        <begin position="96"/>
        <end position="116"/>
    </location>
</feature>
<keyword evidence="1" id="KW-0472">Membrane</keyword>
<name>A0A2H0ULK5_9BACT</name>
<evidence type="ECO:0000256" key="1">
    <source>
        <dbReference type="SAM" id="Phobius"/>
    </source>
</evidence>
<sequence>MNFSVVYLIHRFFYRIWKFAYNWYAGGFLNISHVAIGLFERLDTFFAFEVTLRNITQPLYQDKTILGYILGIIFRVLRVLVGALVYVLLSLLTIAVYLFWAFLPILITIEGFGLGLV</sequence>
<evidence type="ECO:0000313" key="3">
    <source>
        <dbReference type="Proteomes" id="UP000229526"/>
    </source>
</evidence>
<organism evidence="2 3">
    <name type="scientific">Candidatus Harrisonbacteria bacterium CG10_big_fil_rev_8_21_14_0_10_49_15</name>
    <dbReference type="NCBI Taxonomy" id="1974587"/>
    <lineage>
        <taxon>Bacteria</taxon>
        <taxon>Candidatus Harrisoniibacteriota</taxon>
    </lineage>
</organism>
<evidence type="ECO:0000313" key="2">
    <source>
        <dbReference type="EMBL" id="PIR87299.1"/>
    </source>
</evidence>
<keyword evidence="1" id="KW-0812">Transmembrane</keyword>
<keyword evidence="1" id="KW-1133">Transmembrane helix</keyword>
<protein>
    <submittedName>
        <fullName evidence="2">Uncharacterized protein</fullName>
    </submittedName>
</protein>
<proteinExistence type="predicted"/>